<dbReference type="STRING" id="1314782.A0A165V1G0"/>
<proteinExistence type="predicted"/>
<dbReference type="AlphaFoldDB" id="A0A165V1G0"/>
<evidence type="ECO:0000313" key="1">
    <source>
        <dbReference type="EMBL" id="KZT29010.1"/>
    </source>
</evidence>
<dbReference type="OrthoDB" id="2163491at2759"/>
<organism evidence="1 2">
    <name type="scientific">Neolentinus lepideus HHB14362 ss-1</name>
    <dbReference type="NCBI Taxonomy" id="1314782"/>
    <lineage>
        <taxon>Eukaryota</taxon>
        <taxon>Fungi</taxon>
        <taxon>Dikarya</taxon>
        <taxon>Basidiomycota</taxon>
        <taxon>Agaricomycotina</taxon>
        <taxon>Agaricomycetes</taxon>
        <taxon>Gloeophyllales</taxon>
        <taxon>Gloeophyllaceae</taxon>
        <taxon>Neolentinus</taxon>
    </lineage>
</organism>
<name>A0A165V1G0_9AGAM</name>
<dbReference type="Proteomes" id="UP000076761">
    <property type="component" value="Unassembled WGS sequence"/>
</dbReference>
<gene>
    <name evidence="1" type="ORF">NEOLEDRAFT_1057099</name>
</gene>
<dbReference type="EMBL" id="KV425555">
    <property type="protein sequence ID" value="KZT29010.1"/>
    <property type="molecule type" value="Genomic_DNA"/>
</dbReference>
<keyword evidence="2" id="KW-1185">Reference proteome</keyword>
<reference evidence="1 2" key="1">
    <citation type="journal article" date="2016" name="Mol. Biol. Evol.">
        <title>Comparative Genomics of Early-Diverging Mushroom-Forming Fungi Provides Insights into the Origins of Lignocellulose Decay Capabilities.</title>
        <authorList>
            <person name="Nagy L.G."/>
            <person name="Riley R."/>
            <person name="Tritt A."/>
            <person name="Adam C."/>
            <person name="Daum C."/>
            <person name="Floudas D."/>
            <person name="Sun H."/>
            <person name="Yadav J.S."/>
            <person name="Pangilinan J."/>
            <person name="Larsson K.H."/>
            <person name="Matsuura K."/>
            <person name="Barry K."/>
            <person name="Labutti K."/>
            <person name="Kuo R."/>
            <person name="Ohm R.A."/>
            <person name="Bhattacharya S.S."/>
            <person name="Shirouzu T."/>
            <person name="Yoshinaga Y."/>
            <person name="Martin F.M."/>
            <person name="Grigoriev I.V."/>
            <person name="Hibbett D.S."/>
        </authorList>
    </citation>
    <scope>NUCLEOTIDE SEQUENCE [LARGE SCALE GENOMIC DNA]</scope>
    <source>
        <strain evidence="1 2">HHB14362 ss-1</strain>
    </source>
</reference>
<evidence type="ECO:0000313" key="2">
    <source>
        <dbReference type="Proteomes" id="UP000076761"/>
    </source>
</evidence>
<dbReference type="InParanoid" id="A0A165V1G0"/>
<accession>A0A165V1G0</accession>
<sequence>MPCTDDCTKHRQEVCESVEWFRSYQGGVYFNRLGAHGYLLSAFSARRDLFHHEGKLIISHGGGRAEALHSREGKLMAYQASDQQANDKSIRALLSSYEQRRPIVLLIDDKYELFPYDLNSSNADYTYVALGNYLITRVWAERSTPKSSSESVIRYKFAFQWCHEQGEPWWHQSQPDHASFGFEQTDIGSTQRSAGITVRSCRFCRRASPLIYKQGWMCATPDCPEFWHLEDGTVLPEALNYSDSFLVLLKLPPAGCMDIRPLPPADSGTNGVTTSQEFTRGFHCRKCGRLSCRAKWEFWECFSCGDTYRVEGRLRLPNDLWKKMNLGFDRHKVHLDAGIVKSQFSQYRDNNMYGHSLTFILPNGRGRIHHVLGGPLLNKRANDIFRRYQEQAADGQISFRRWPIRTHKCRGDLLAQYFSHNGEWPVFRCSISRKYFMTSFCGSPQYVGGTDETVSFDEAPSAVMEALSLVQDRTSQVLGRGLTFNEILSAAYMQDQQMAGDVLVMEGLGVQQYYEHQVQPVDFRIAATARMIDPEGTTCMTKLTH</sequence>
<protein>
    <submittedName>
        <fullName evidence="1">Uncharacterized protein</fullName>
    </submittedName>
</protein>